<dbReference type="AlphaFoldDB" id="L1IEK9"/>
<dbReference type="PaxDb" id="55529-EKX34706"/>
<name>L1IEK9_GUITC</name>
<dbReference type="EMBL" id="JH993104">
    <property type="protein sequence ID" value="EKX34706.1"/>
    <property type="molecule type" value="Genomic_DNA"/>
</dbReference>
<reference evidence="2 4" key="1">
    <citation type="journal article" date="2012" name="Nature">
        <title>Algal genomes reveal evolutionary mosaicism and the fate of nucleomorphs.</title>
        <authorList>
            <consortium name="DOE Joint Genome Institute"/>
            <person name="Curtis B.A."/>
            <person name="Tanifuji G."/>
            <person name="Burki F."/>
            <person name="Gruber A."/>
            <person name="Irimia M."/>
            <person name="Maruyama S."/>
            <person name="Arias M.C."/>
            <person name="Ball S.G."/>
            <person name="Gile G.H."/>
            <person name="Hirakawa Y."/>
            <person name="Hopkins J.F."/>
            <person name="Kuo A."/>
            <person name="Rensing S.A."/>
            <person name="Schmutz J."/>
            <person name="Symeonidi A."/>
            <person name="Elias M."/>
            <person name="Eveleigh R.J."/>
            <person name="Herman E.K."/>
            <person name="Klute M.J."/>
            <person name="Nakayama T."/>
            <person name="Obornik M."/>
            <person name="Reyes-Prieto A."/>
            <person name="Armbrust E.V."/>
            <person name="Aves S.J."/>
            <person name="Beiko R.G."/>
            <person name="Coutinho P."/>
            <person name="Dacks J.B."/>
            <person name="Durnford D.G."/>
            <person name="Fast N.M."/>
            <person name="Green B.R."/>
            <person name="Grisdale C.J."/>
            <person name="Hempel F."/>
            <person name="Henrissat B."/>
            <person name="Hoppner M.P."/>
            <person name="Ishida K."/>
            <person name="Kim E."/>
            <person name="Koreny L."/>
            <person name="Kroth P.G."/>
            <person name="Liu Y."/>
            <person name="Malik S.B."/>
            <person name="Maier U.G."/>
            <person name="McRose D."/>
            <person name="Mock T."/>
            <person name="Neilson J.A."/>
            <person name="Onodera N.T."/>
            <person name="Poole A.M."/>
            <person name="Pritham E.J."/>
            <person name="Richards T.A."/>
            <person name="Rocap G."/>
            <person name="Roy S.W."/>
            <person name="Sarai C."/>
            <person name="Schaack S."/>
            <person name="Shirato S."/>
            <person name="Slamovits C.H."/>
            <person name="Spencer D.F."/>
            <person name="Suzuki S."/>
            <person name="Worden A.Z."/>
            <person name="Zauner S."/>
            <person name="Barry K."/>
            <person name="Bell C."/>
            <person name="Bharti A.K."/>
            <person name="Crow J.A."/>
            <person name="Grimwood J."/>
            <person name="Kramer R."/>
            <person name="Lindquist E."/>
            <person name="Lucas S."/>
            <person name="Salamov A."/>
            <person name="McFadden G.I."/>
            <person name="Lane C.E."/>
            <person name="Keeling P.J."/>
            <person name="Gray M.W."/>
            <person name="Grigoriev I.V."/>
            <person name="Archibald J.M."/>
        </authorList>
    </citation>
    <scope>NUCLEOTIDE SEQUENCE</scope>
    <source>
        <strain evidence="2 4">CCMP2712</strain>
    </source>
</reference>
<organism evidence="2">
    <name type="scientific">Guillardia theta (strain CCMP2712)</name>
    <name type="common">Cryptophyte</name>
    <dbReference type="NCBI Taxonomy" id="905079"/>
    <lineage>
        <taxon>Eukaryota</taxon>
        <taxon>Cryptophyceae</taxon>
        <taxon>Pyrenomonadales</taxon>
        <taxon>Geminigeraceae</taxon>
        <taxon>Guillardia</taxon>
    </lineage>
</organism>
<feature type="region of interest" description="Disordered" evidence="1">
    <location>
        <begin position="524"/>
        <end position="547"/>
    </location>
</feature>
<evidence type="ECO:0000313" key="4">
    <source>
        <dbReference type="Proteomes" id="UP000011087"/>
    </source>
</evidence>
<evidence type="ECO:0000256" key="1">
    <source>
        <dbReference type="SAM" id="MobiDB-lite"/>
    </source>
</evidence>
<dbReference type="GeneID" id="17291425"/>
<dbReference type="KEGG" id="gtt:GUITHDRAFT_147024"/>
<proteinExistence type="predicted"/>
<gene>
    <name evidence="2" type="ORF">GUITHDRAFT_147024</name>
</gene>
<reference evidence="3" key="3">
    <citation type="submission" date="2015-06" db="UniProtKB">
        <authorList>
            <consortium name="EnsemblProtists"/>
        </authorList>
    </citation>
    <scope>IDENTIFICATION</scope>
</reference>
<dbReference type="Proteomes" id="UP000011087">
    <property type="component" value="Unassembled WGS sequence"/>
</dbReference>
<sequence>MASTEQACYLLLLLAPESRNCLLRDVLDREQHDMKVMFSALIRPLVVHLDEQSVKLLIDKTMTKTAVMLPSDLTDLVRHVMPGISFLAEREAERGHAEDPRETRIGWIPLLSSTRLFPDTRDILLTLSSPGCQELEVLQEIRTLLGITRNAIAAPKLKSVQGTMNQHWLACLARTRVDGDGVSPKIDCLSLPGEPTREISEIEETVNKVDTVAILALLHPRLLVEKMVMEVAVKRRQPSFAFSCLSTFSELLGFVMLALVRVDLSWSTASRPHRIKTAREAQGGISGFLVDLGTKMGEEALRMFADKLAEHVRRKSQELLERNRNSMRRTFTVTLTHGSDSDRTLQVASLLEACCSRLFFLREAAPSIVSLLQAAGDVSTRKSSAFSLFMQACTTILVSSNTSKTQEHLLAGLAASTRSYLQGMERKGPLLPLSSCAMLKDVTAEASSETPFLHLILSSESVGGLQEQLLAIVLSILASIRDLVLKGSEEDQRDVKADIARSIRSLKSAPQEEPLMAVLRTMGECEDRRAGGEGAGEDGEEGERGVG</sequence>
<dbReference type="HOGENOM" id="CLU_498258_0_0_1"/>
<evidence type="ECO:0000313" key="2">
    <source>
        <dbReference type="EMBL" id="EKX34706.1"/>
    </source>
</evidence>
<accession>L1IEK9</accession>
<protein>
    <submittedName>
        <fullName evidence="2 3">Uncharacterized protein</fullName>
    </submittedName>
</protein>
<reference evidence="4" key="2">
    <citation type="submission" date="2012-11" db="EMBL/GenBank/DDBJ databases">
        <authorList>
            <person name="Kuo A."/>
            <person name="Curtis B.A."/>
            <person name="Tanifuji G."/>
            <person name="Burki F."/>
            <person name="Gruber A."/>
            <person name="Irimia M."/>
            <person name="Maruyama S."/>
            <person name="Arias M.C."/>
            <person name="Ball S.G."/>
            <person name="Gile G.H."/>
            <person name="Hirakawa Y."/>
            <person name="Hopkins J.F."/>
            <person name="Rensing S.A."/>
            <person name="Schmutz J."/>
            <person name="Symeonidi A."/>
            <person name="Elias M."/>
            <person name="Eveleigh R.J."/>
            <person name="Herman E.K."/>
            <person name="Klute M.J."/>
            <person name="Nakayama T."/>
            <person name="Obornik M."/>
            <person name="Reyes-Prieto A."/>
            <person name="Armbrust E.V."/>
            <person name="Aves S.J."/>
            <person name="Beiko R.G."/>
            <person name="Coutinho P."/>
            <person name="Dacks J.B."/>
            <person name="Durnford D.G."/>
            <person name="Fast N.M."/>
            <person name="Green B.R."/>
            <person name="Grisdale C."/>
            <person name="Hempe F."/>
            <person name="Henrissat B."/>
            <person name="Hoppner M.P."/>
            <person name="Ishida K.-I."/>
            <person name="Kim E."/>
            <person name="Koreny L."/>
            <person name="Kroth P.G."/>
            <person name="Liu Y."/>
            <person name="Malik S.-B."/>
            <person name="Maier U.G."/>
            <person name="McRose D."/>
            <person name="Mock T."/>
            <person name="Neilson J.A."/>
            <person name="Onodera N.T."/>
            <person name="Poole A.M."/>
            <person name="Pritham E.J."/>
            <person name="Richards T.A."/>
            <person name="Rocap G."/>
            <person name="Roy S.W."/>
            <person name="Sarai C."/>
            <person name="Schaack S."/>
            <person name="Shirato S."/>
            <person name="Slamovits C.H."/>
            <person name="Spencer D.F."/>
            <person name="Suzuki S."/>
            <person name="Worden A.Z."/>
            <person name="Zauner S."/>
            <person name="Barry K."/>
            <person name="Bell C."/>
            <person name="Bharti A.K."/>
            <person name="Crow J.A."/>
            <person name="Grimwood J."/>
            <person name="Kramer R."/>
            <person name="Lindquist E."/>
            <person name="Lucas S."/>
            <person name="Salamov A."/>
            <person name="McFadden G.I."/>
            <person name="Lane C.E."/>
            <person name="Keeling P.J."/>
            <person name="Gray M.W."/>
            <person name="Grigoriev I.V."/>
            <person name="Archibald J.M."/>
        </authorList>
    </citation>
    <scope>NUCLEOTIDE SEQUENCE</scope>
    <source>
        <strain evidence="4">CCMP2712</strain>
    </source>
</reference>
<evidence type="ECO:0000313" key="3">
    <source>
        <dbReference type="EnsemblProtists" id="EKX34706"/>
    </source>
</evidence>
<keyword evidence="4" id="KW-1185">Reference proteome</keyword>
<dbReference type="RefSeq" id="XP_005821686.1">
    <property type="nucleotide sequence ID" value="XM_005821629.1"/>
</dbReference>
<dbReference type="EnsemblProtists" id="EKX34706">
    <property type="protein sequence ID" value="EKX34706"/>
    <property type="gene ID" value="GUITHDRAFT_147024"/>
</dbReference>